<feature type="region of interest" description="Disordered" evidence="9">
    <location>
        <begin position="836"/>
        <end position="927"/>
    </location>
</feature>
<dbReference type="InterPro" id="IPR006586">
    <property type="entry name" value="ADAM_Cys-rich"/>
</dbReference>
<keyword evidence="2 10" id="KW-0812">Transmembrane</keyword>
<dbReference type="SUPFAM" id="SSF55486">
    <property type="entry name" value="Metalloproteases ('zincins'), catalytic domain"/>
    <property type="match status" value="1"/>
</dbReference>
<dbReference type="SMART" id="SM00608">
    <property type="entry name" value="ACR"/>
    <property type="match status" value="1"/>
</dbReference>
<dbReference type="InterPro" id="IPR001762">
    <property type="entry name" value="Disintegrin_dom"/>
</dbReference>
<dbReference type="GO" id="GO:0004222">
    <property type="term" value="F:metalloendopeptidase activity"/>
    <property type="evidence" value="ECO:0007669"/>
    <property type="project" value="InterPro"/>
</dbReference>
<comment type="caution">
    <text evidence="7">Lacks conserved residue(s) required for the propagation of feature annotation.</text>
</comment>
<evidence type="ECO:0000313" key="15">
    <source>
        <dbReference type="WBParaSite" id="MBELARI_LOCUS13364"/>
    </source>
</evidence>
<evidence type="ECO:0000259" key="11">
    <source>
        <dbReference type="PROSITE" id="PS50026"/>
    </source>
</evidence>
<dbReference type="PANTHER" id="PTHR11905:SF159">
    <property type="entry name" value="ADAM METALLOPROTEASE"/>
    <property type="match status" value="1"/>
</dbReference>
<keyword evidence="5 7" id="KW-1015">Disulfide bond</keyword>
<feature type="binding site" evidence="8">
    <location>
        <position position="298"/>
    </location>
    <ligand>
        <name>Zn(2+)</name>
        <dbReference type="ChEBI" id="CHEBI:29105"/>
        <note>catalytic</note>
    </ligand>
</feature>
<evidence type="ECO:0000259" key="13">
    <source>
        <dbReference type="PROSITE" id="PS50215"/>
    </source>
</evidence>
<dbReference type="SUPFAM" id="SSF57552">
    <property type="entry name" value="Blood coagulation inhibitor (disintegrin)"/>
    <property type="match status" value="1"/>
</dbReference>
<feature type="disulfide bond" evidence="6">
    <location>
        <begin position="418"/>
        <end position="438"/>
    </location>
</feature>
<feature type="compositionally biased region" description="Pro residues" evidence="9">
    <location>
        <begin position="843"/>
        <end position="852"/>
    </location>
</feature>
<dbReference type="Proteomes" id="UP000887575">
    <property type="component" value="Unassembled WGS sequence"/>
</dbReference>
<feature type="domain" description="EGF-like" evidence="11">
    <location>
        <begin position="595"/>
        <end position="627"/>
    </location>
</feature>
<feature type="domain" description="Peptidase M12B" evidence="13">
    <location>
        <begin position="156"/>
        <end position="352"/>
    </location>
</feature>
<feature type="disulfide bond" evidence="8">
    <location>
        <begin position="309"/>
        <end position="314"/>
    </location>
</feature>
<dbReference type="Gene3D" id="4.10.70.10">
    <property type="entry name" value="Disintegrin domain"/>
    <property type="match status" value="1"/>
</dbReference>
<feature type="disulfide bond" evidence="7">
    <location>
        <begin position="599"/>
        <end position="609"/>
    </location>
</feature>
<feature type="domain" description="Disintegrin" evidence="12">
    <location>
        <begin position="359"/>
        <end position="446"/>
    </location>
</feature>
<dbReference type="PANTHER" id="PTHR11905">
    <property type="entry name" value="ADAM A DISINTEGRIN AND METALLOPROTEASE DOMAIN"/>
    <property type="match status" value="1"/>
</dbReference>
<evidence type="ECO:0000256" key="8">
    <source>
        <dbReference type="PROSITE-ProRule" id="PRU00276"/>
    </source>
</evidence>
<proteinExistence type="predicted"/>
<evidence type="ECO:0000256" key="6">
    <source>
        <dbReference type="PROSITE-ProRule" id="PRU00068"/>
    </source>
</evidence>
<evidence type="ECO:0000256" key="9">
    <source>
        <dbReference type="SAM" id="MobiDB-lite"/>
    </source>
</evidence>
<evidence type="ECO:0000256" key="3">
    <source>
        <dbReference type="ARBA" id="ARBA00022989"/>
    </source>
</evidence>
<feature type="disulfide bond" evidence="8">
    <location>
        <begin position="307"/>
        <end position="331"/>
    </location>
</feature>
<dbReference type="AlphaFoldDB" id="A0AAF3EH99"/>
<comment type="subcellular location">
    <subcellularLocation>
        <location evidence="1">Membrane</location>
        <topology evidence="1">Single-pass membrane protein</topology>
    </subcellularLocation>
</comment>
<keyword evidence="8" id="KW-0479">Metal-binding</keyword>
<dbReference type="PROSITE" id="PS50215">
    <property type="entry name" value="ADAM_MEPRO"/>
    <property type="match status" value="1"/>
</dbReference>
<dbReference type="Pfam" id="PF01421">
    <property type="entry name" value="Reprolysin"/>
    <property type="match status" value="1"/>
</dbReference>
<dbReference type="InterPro" id="IPR001590">
    <property type="entry name" value="Peptidase_M12B"/>
</dbReference>
<feature type="disulfide bond" evidence="7">
    <location>
        <begin position="617"/>
        <end position="626"/>
    </location>
</feature>
<name>A0AAF3EH99_9BILA</name>
<dbReference type="InterPro" id="IPR000742">
    <property type="entry name" value="EGF"/>
</dbReference>
<evidence type="ECO:0000256" key="4">
    <source>
        <dbReference type="ARBA" id="ARBA00023136"/>
    </source>
</evidence>
<dbReference type="SMART" id="SM00050">
    <property type="entry name" value="DISIN"/>
    <property type="match status" value="1"/>
</dbReference>
<sequence length="927" mass="102217">MFGTPCNATLSRVVGDELVPLTSTSLVLNAATSSATSPLVIVISDGNQEEIERFRFIPAKDVLIGSSPGLSFETWCHFQSISKTGRSSLAACSQDEISGILLIQDHFYTIRVVGERVLIVPKEGDTCEFNRRSKRAIRAQNGLPDYYKPYLGWNTRYLELALFADKSMYDHYKDKTSDRLKTIAVHVNSLYSPLKIDVKLIYQEIWTDENKIKLEENGDKTLELFSAYRKLVLSEKPNDNAHLLTRIKFEEGVVGKAYKGTMCALDYSAGVDVDHQDNAALVAATVAHEMGHNFGMGHDPIDEPDVCKCKNEHCLMHPTAGWDYPAYWSDCSLKQLENALNRGVDFCLRNEPGTTVTDENRCGNGVVDPGEQCDCGAEVCPYDCCDGKTCKLREGAECGAGSCCDLATCKRKSRATVCRRAIDVCDLPEYCNGETDECPANFFVQDGAFCPGYADAYCYNGQCGSRDLECEKIWGSASKSGPDLCYEANMHGTYQGNCGTYTYSNYSKCPREDVKCGRLQCLTPAEKPLLGETFSHSYHTVYDPSLRQQFQCRMVESQLRDNNKQPGLVNDGAICAKDKICLSKKCTTLKAIRSTITDCQKNCFHRGVCNNVGNCHCADGYGGTACDIPGYGGSVNSNPATDSRGLSTVILAGGILSLFILIFIGFTIYFHRKKQIWLPSICWEWTKDKLNLRGVLVPIRKAPPPPGGHKQMKRQSKNQLGLGEHHVVTYRTADNSVPIFHNPSPPTLVTGSNRNAFPDQHHVGMGFPAQLAQDDNKLTGPVFSAQSAATVSRSGSLLRPNQPPPIVPGRPRESTINALYEEHANELGIKKEPKEHEYVMPPDGQPPPPIPKNQPKVGSKLERSESLNRPNKAPPPPPAHEKPKLSQKPKLPTKSLVSGRPIVEGDEDDSSQSQVISVKDIKARFEK</sequence>
<evidence type="ECO:0000256" key="1">
    <source>
        <dbReference type="ARBA" id="ARBA00004167"/>
    </source>
</evidence>
<dbReference type="PROSITE" id="PS00022">
    <property type="entry name" value="EGF_1"/>
    <property type="match status" value="1"/>
</dbReference>
<dbReference type="CDD" id="cd04269">
    <property type="entry name" value="ZnMc_adamalysin_II_like"/>
    <property type="match status" value="1"/>
</dbReference>
<organism evidence="14 15">
    <name type="scientific">Mesorhabditis belari</name>
    <dbReference type="NCBI Taxonomy" id="2138241"/>
    <lineage>
        <taxon>Eukaryota</taxon>
        <taxon>Metazoa</taxon>
        <taxon>Ecdysozoa</taxon>
        <taxon>Nematoda</taxon>
        <taxon>Chromadorea</taxon>
        <taxon>Rhabditida</taxon>
        <taxon>Rhabditina</taxon>
        <taxon>Rhabditomorpha</taxon>
        <taxon>Rhabditoidea</taxon>
        <taxon>Rhabditidae</taxon>
        <taxon>Mesorhabditinae</taxon>
        <taxon>Mesorhabditis</taxon>
    </lineage>
</organism>
<evidence type="ECO:0000256" key="10">
    <source>
        <dbReference type="SAM" id="Phobius"/>
    </source>
</evidence>
<dbReference type="PROSITE" id="PS50026">
    <property type="entry name" value="EGF_3"/>
    <property type="match status" value="1"/>
</dbReference>
<protein>
    <submittedName>
        <fullName evidence="15">Uncharacterized protein</fullName>
    </submittedName>
</protein>
<evidence type="ECO:0000259" key="12">
    <source>
        <dbReference type="PROSITE" id="PS50214"/>
    </source>
</evidence>
<keyword evidence="7" id="KW-0245">EGF-like domain</keyword>
<feature type="active site" evidence="8">
    <location>
        <position position="289"/>
    </location>
</feature>
<evidence type="ECO:0000313" key="14">
    <source>
        <dbReference type="Proteomes" id="UP000887575"/>
    </source>
</evidence>
<evidence type="ECO:0000256" key="5">
    <source>
        <dbReference type="ARBA" id="ARBA00023157"/>
    </source>
</evidence>
<dbReference type="WBParaSite" id="MBELARI_LOCUS13364">
    <property type="protein sequence ID" value="MBELARI_LOCUS13364"/>
    <property type="gene ID" value="MBELARI_LOCUS13364"/>
</dbReference>
<keyword evidence="4 10" id="KW-0472">Membrane</keyword>
<keyword evidence="8" id="KW-0862">Zinc</keyword>
<accession>A0AAF3EH99</accession>
<evidence type="ECO:0000256" key="7">
    <source>
        <dbReference type="PROSITE-ProRule" id="PRU00076"/>
    </source>
</evidence>
<dbReference type="PROSITE" id="PS50214">
    <property type="entry name" value="DISINTEGRIN_2"/>
    <property type="match status" value="1"/>
</dbReference>
<feature type="transmembrane region" description="Helical" evidence="10">
    <location>
        <begin position="646"/>
        <end position="670"/>
    </location>
</feature>
<dbReference type="InterPro" id="IPR034027">
    <property type="entry name" value="Reprolysin_adamalysin"/>
</dbReference>
<evidence type="ECO:0000256" key="2">
    <source>
        <dbReference type="ARBA" id="ARBA00022692"/>
    </source>
</evidence>
<feature type="binding site" evidence="8">
    <location>
        <position position="288"/>
    </location>
    <ligand>
        <name>Zn(2+)</name>
        <dbReference type="ChEBI" id="CHEBI:29105"/>
        <note>catalytic</note>
    </ligand>
</feature>
<dbReference type="InterPro" id="IPR036436">
    <property type="entry name" value="Disintegrin_dom_sf"/>
</dbReference>
<dbReference type="GO" id="GO:0006509">
    <property type="term" value="P:membrane protein ectodomain proteolysis"/>
    <property type="evidence" value="ECO:0007669"/>
    <property type="project" value="TreeGrafter"/>
</dbReference>
<dbReference type="GO" id="GO:0046872">
    <property type="term" value="F:metal ion binding"/>
    <property type="evidence" value="ECO:0007669"/>
    <property type="project" value="UniProtKB-KW"/>
</dbReference>
<dbReference type="InterPro" id="IPR024079">
    <property type="entry name" value="MetalloPept_cat_dom_sf"/>
</dbReference>
<dbReference type="Pfam" id="PF08516">
    <property type="entry name" value="ADAM_CR"/>
    <property type="match status" value="1"/>
</dbReference>
<dbReference type="Gene3D" id="3.40.390.10">
    <property type="entry name" value="Collagenase (Catalytic Domain)"/>
    <property type="match status" value="1"/>
</dbReference>
<dbReference type="PROSITE" id="PS01186">
    <property type="entry name" value="EGF_2"/>
    <property type="match status" value="1"/>
</dbReference>
<reference evidence="15" key="1">
    <citation type="submission" date="2024-02" db="UniProtKB">
        <authorList>
            <consortium name="WormBaseParasite"/>
        </authorList>
    </citation>
    <scope>IDENTIFICATION</scope>
</reference>
<dbReference type="GO" id="GO:0016020">
    <property type="term" value="C:membrane"/>
    <property type="evidence" value="ECO:0007669"/>
    <property type="project" value="UniProtKB-SubCell"/>
</dbReference>
<dbReference type="Pfam" id="PF00200">
    <property type="entry name" value="Disintegrin"/>
    <property type="match status" value="1"/>
</dbReference>
<feature type="region of interest" description="Disordered" evidence="9">
    <location>
        <begin position="787"/>
        <end position="812"/>
    </location>
</feature>
<feature type="binding site" evidence="8">
    <location>
        <position position="292"/>
    </location>
    <ligand>
        <name>Zn(2+)</name>
        <dbReference type="ChEBI" id="CHEBI:29105"/>
        <note>catalytic</note>
    </ligand>
</feature>
<dbReference type="FunFam" id="3.40.390.10:FF:000002">
    <property type="entry name" value="Disintegrin and metalloproteinase domain-containing protein 22"/>
    <property type="match status" value="1"/>
</dbReference>
<keyword evidence="14" id="KW-1185">Reference proteome</keyword>
<keyword evidence="3 10" id="KW-1133">Transmembrane helix</keyword>